<sequence>MPSKELVCAIQGFLVERGWFATETGAACGSTGLVLDTRTPSAGVDAYLEVHGPDGPILVTKSFTPLNRAIVGKPRNGLGAGLSAEASRLDQLERDVRHFAERVTPQWIASAVSTRDRCLTPTHLGDTFRLIHSLINEDDDQLARKVLNSYRAYASQHLVAPGAHELDEAKAIATQVKLPALTPADYARPEDRIVANEEHEYRAYVPGSDPWTMATSYVTISASESPDRDRLAQLAKDGFAVINATTHEPVVAGDEVSGFVMETPRGRLPWASPTIARYVLEHDGRRQSLIDATSQEAFLTLMDGPINSATSDLTFDYSLDEDCFYAVLHNWTTGSITETTGDSDRMNQIIQDFINIR</sequence>
<accession>A0A1H9WKI9</accession>
<keyword evidence="2" id="KW-1185">Reference proteome</keyword>
<name>A0A1H9WKI9_9CORY</name>
<reference evidence="2" key="1">
    <citation type="submission" date="2016-10" db="EMBL/GenBank/DDBJ databases">
        <authorList>
            <person name="Varghese N."/>
            <person name="Submissions S."/>
        </authorList>
    </citation>
    <scope>NUCLEOTIDE SEQUENCE [LARGE SCALE GENOMIC DNA]</scope>
    <source>
        <strain evidence="2">DSM 20524</strain>
    </source>
</reference>
<dbReference type="EMBL" id="FOGQ01000025">
    <property type="protein sequence ID" value="SES34446.1"/>
    <property type="molecule type" value="Genomic_DNA"/>
</dbReference>
<dbReference type="Proteomes" id="UP000198929">
    <property type="component" value="Unassembled WGS sequence"/>
</dbReference>
<proteinExistence type="predicted"/>
<dbReference type="STRING" id="1121357.SAMN05661109_02790"/>
<gene>
    <name evidence="1" type="ORF">SAMN05661109_02790</name>
</gene>
<dbReference type="AlphaFoldDB" id="A0A1H9WKI9"/>
<organism evidence="1 2">
    <name type="scientific">Corynebacterium cystitidis DSM 20524</name>
    <dbReference type="NCBI Taxonomy" id="1121357"/>
    <lineage>
        <taxon>Bacteria</taxon>
        <taxon>Bacillati</taxon>
        <taxon>Actinomycetota</taxon>
        <taxon>Actinomycetes</taxon>
        <taxon>Mycobacteriales</taxon>
        <taxon>Corynebacteriaceae</taxon>
        <taxon>Corynebacterium</taxon>
    </lineage>
</organism>
<evidence type="ECO:0000313" key="1">
    <source>
        <dbReference type="EMBL" id="SES34446.1"/>
    </source>
</evidence>
<dbReference type="RefSeq" id="WP_092261110.1">
    <property type="nucleotide sequence ID" value="NZ_CP047199.1"/>
</dbReference>
<evidence type="ECO:0000313" key="2">
    <source>
        <dbReference type="Proteomes" id="UP000198929"/>
    </source>
</evidence>
<protein>
    <submittedName>
        <fullName evidence="1">Uncharacterized protein</fullName>
    </submittedName>
</protein>